<dbReference type="Proteomes" id="UP000243924">
    <property type="component" value="Chromosome I"/>
</dbReference>
<dbReference type="RefSeq" id="WP_092385393.1">
    <property type="nucleotide sequence ID" value="NZ_LT629787.1"/>
</dbReference>
<dbReference type="InterPro" id="IPR039425">
    <property type="entry name" value="RNA_pol_sigma-70-like"/>
</dbReference>
<feature type="domain" description="RNA polymerase sigma-70 region 2" evidence="5">
    <location>
        <begin position="12"/>
        <end position="77"/>
    </location>
</feature>
<dbReference type="GO" id="GO:0016987">
    <property type="term" value="F:sigma factor activity"/>
    <property type="evidence" value="ECO:0007669"/>
    <property type="project" value="UniProtKB-KW"/>
</dbReference>
<keyword evidence="4" id="KW-0804">Transcription</keyword>
<feature type="domain" description="RNA polymerase sigma factor 70 region 4 type 2" evidence="6">
    <location>
        <begin position="108"/>
        <end position="160"/>
    </location>
</feature>
<dbReference type="PANTHER" id="PTHR43133:SF63">
    <property type="entry name" value="RNA POLYMERASE SIGMA FACTOR FECI-RELATED"/>
    <property type="match status" value="1"/>
</dbReference>
<protein>
    <submittedName>
        <fullName evidence="7">RNA polymerase sigma-70 factor, ECF subfamily</fullName>
    </submittedName>
</protein>
<evidence type="ECO:0000256" key="1">
    <source>
        <dbReference type="ARBA" id="ARBA00010641"/>
    </source>
</evidence>
<dbReference type="InterPro" id="IPR036388">
    <property type="entry name" value="WH-like_DNA-bd_sf"/>
</dbReference>
<dbReference type="GO" id="GO:0003677">
    <property type="term" value="F:DNA binding"/>
    <property type="evidence" value="ECO:0007669"/>
    <property type="project" value="InterPro"/>
</dbReference>
<organism evidence="7 8">
    <name type="scientific">Halopseudomonas salegens</name>
    <dbReference type="NCBI Taxonomy" id="1434072"/>
    <lineage>
        <taxon>Bacteria</taxon>
        <taxon>Pseudomonadati</taxon>
        <taxon>Pseudomonadota</taxon>
        <taxon>Gammaproteobacteria</taxon>
        <taxon>Pseudomonadales</taxon>
        <taxon>Pseudomonadaceae</taxon>
        <taxon>Halopseudomonas</taxon>
    </lineage>
</organism>
<gene>
    <name evidence="7" type="ORF">SAMN05216210_1364</name>
</gene>
<dbReference type="SUPFAM" id="SSF88946">
    <property type="entry name" value="Sigma2 domain of RNA polymerase sigma factors"/>
    <property type="match status" value="1"/>
</dbReference>
<dbReference type="InterPro" id="IPR014284">
    <property type="entry name" value="RNA_pol_sigma-70_dom"/>
</dbReference>
<evidence type="ECO:0000259" key="6">
    <source>
        <dbReference type="Pfam" id="PF08281"/>
    </source>
</evidence>
<dbReference type="InterPro" id="IPR013249">
    <property type="entry name" value="RNA_pol_sigma70_r4_t2"/>
</dbReference>
<evidence type="ECO:0000256" key="4">
    <source>
        <dbReference type="ARBA" id="ARBA00023163"/>
    </source>
</evidence>
<dbReference type="OrthoDB" id="9797134at2"/>
<dbReference type="InterPro" id="IPR007627">
    <property type="entry name" value="RNA_pol_sigma70_r2"/>
</dbReference>
<dbReference type="Pfam" id="PF04542">
    <property type="entry name" value="Sigma70_r2"/>
    <property type="match status" value="1"/>
</dbReference>
<name>A0A1H2F8B2_9GAMM</name>
<dbReference type="GO" id="GO:0006352">
    <property type="term" value="P:DNA-templated transcription initiation"/>
    <property type="evidence" value="ECO:0007669"/>
    <property type="project" value="InterPro"/>
</dbReference>
<dbReference type="NCBIfam" id="TIGR02937">
    <property type="entry name" value="sigma70-ECF"/>
    <property type="match status" value="1"/>
</dbReference>
<dbReference type="Pfam" id="PF08281">
    <property type="entry name" value="Sigma70_r4_2"/>
    <property type="match status" value="1"/>
</dbReference>
<keyword evidence="2" id="KW-0805">Transcription regulation</keyword>
<comment type="similarity">
    <text evidence="1">Belongs to the sigma-70 factor family. ECF subfamily.</text>
</comment>
<proteinExistence type="inferred from homology"/>
<sequence length="166" mass="19000">MQLAAEPSLDRLYSSHNHWLKAVVYRRVGCTETAADLVQDVFIRLLCKDSIPAMDEPRAYLARIAHGLMVDYQRRQALERAWLERLSMLPEDEMPSPEEHMQIVESLARIDALLDGLKPRVSRVFLLSRLEGLSYPAIARQLDVSLSTVEKDMAQALRHCYHVLMG</sequence>
<dbReference type="InterPro" id="IPR013324">
    <property type="entry name" value="RNA_pol_sigma_r3/r4-like"/>
</dbReference>
<dbReference type="PANTHER" id="PTHR43133">
    <property type="entry name" value="RNA POLYMERASE ECF-TYPE SIGMA FACTO"/>
    <property type="match status" value="1"/>
</dbReference>
<reference evidence="8" key="1">
    <citation type="submission" date="2016-10" db="EMBL/GenBank/DDBJ databases">
        <authorList>
            <person name="Varghese N."/>
            <person name="Submissions S."/>
        </authorList>
    </citation>
    <scope>NUCLEOTIDE SEQUENCE [LARGE SCALE GENOMIC DNA]</scope>
    <source>
        <strain evidence="8">CECT 8338</strain>
    </source>
</reference>
<dbReference type="STRING" id="1434072.SAMN05216210_1364"/>
<dbReference type="EMBL" id="LT629787">
    <property type="protein sequence ID" value="SDU03569.1"/>
    <property type="molecule type" value="Genomic_DNA"/>
</dbReference>
<evidence type="ECO:0000256" key="2">
    <source>
        <dbReference type="ARBA" id="ARBA00023015"/>
    </source>
</evidence>
<dbReference type="SUPFAM" id="SSF88659">
    <property type="entry name" value="Sigma3 and sigma4 domains of RNA polymerase sigma factors"/>
    <property type="match status" value="1"/>
</dbReference>
<dbReference type="Gene3D" id="1.10.1740.10">
    <property type="match status" value="1"/>
</dbReference>
<evidence type="ECO:0000256" key="3">
    <source>
        <dbReference type="ARBA" id="ARBA00023082"/>
    </source>
</evidence>
<dbReference type="AlphaFoldDB" id="A0A1H2F8B2"/>
<keyword evidence="8" id="KW-1185">Reference proteome</keyword>
<evidence type="ECO:0000313" key="7">
    <source>
        <dbReference type="EMBL" id="SDU03569.1"/>
    </source>
</evidence>
<dbReference type="InterPro" id="IPR013325">
    <property type="entry name" value="RNA_pol_sigma_r2"/>
</dbReference>
<dbReference type="Gene3D" id="1.10.10.10">
    <property type="entry name" value="Winged helix-like DNA-binding domain superfamily/Winged helix DNA-binding domain"/>
    <property type="match status" value="1"/>
</dbReference>
<accession>A0A1H2F8B2</accession>
<evidence type="ECO:0000313" key="8">
    <source>
        <dbReference type="Proteomes" id="UP000243924"/>
    </source>
</evidence>
<evidence type="ECO:0000259" key="5">
    <source>
        <dbReference type="Pfam" id="PF04542"/>
    </source>
</evidence>
<keyword evidence="3" id="KW-0731">Sigma factor</keyword>